<dbReference type="Gene3D" id="3.90.1140.10">
    <property type="entry name" value="Cyclic phosphodiesterase"/>
    <property type="match status" value="1"/>
</dbReference>
<dbReference type="InterPro" id="IPR009097">
    <property type="entry name" value="Cyclic_Pdiesterase"/>
</dbReference>
<evidence type="ECO:0000259" key="1">
    <source>
        <dbReference type="Pfam" id="PF08975"/>
    </source>
</evidence>
<evidence type="ECO:0000313" key="3">
    <source>
        <dbReference type="Proteomes" id="UP001174934"/>
    </source>
</evidence>
<name>A0AA39WZX1_9PEZI</name>
<proteinExistence type="predicted"/>
<dbReference type="InterPro" id="IPR015069">
    <property type="entry name" value="2H-PEstase_DUF1868"/>
</dbReference>
<comment type="caution">
    <text evidence="2">The sequence shown here is derived from an EMBL/GenBank/DDBJ whole genome shotgun (WGS) entry which is preliminary data.</text>
</comment>
<reference evidence="2" key="1">
    <citation type="submission" date="2023-06" db="EMBL/GenBank/DDBJ databases">
        <title>Genome-scale phylogeny and comparative genomics of the fungal order Sordariales.</title>
        <authorList>
            <consortium name="Lawrence Berkeley National Laboratory"/>
            <person name="Hensen N."/>
            <person name="Bonometti L."/>
            <person name="Westerberg I."/>
            <person name="Brannstrom I.O."/>
            <person name="Guillou S."/>
            <person name="Cros-Aarteil S."/>
            <person name="Calhoun S."/>
            <person name="Haridas S."/>
            <person name="Kuo A."/>
            <person name="Mondo S."/>
            <person name="Pangilinan J."/>
            <person name="Riley R."/>
            <person name="LaButti K."/>
            <person name="Andreopoulos B."/>
            <person name="Lipzen A."/>
            <person name="Chen C."/>
            <person name="Yanf M."/>
            <person name="Daum C."/>
            <person name="Ng V."/>
            <person name="Clum A."/>
            <person name="Steindorff A."/>
            <person name="Ohm R."/>
            <person name="Martin F."/>
            <person name="Silar P."/>
            <person name="Natvig D."/>
            <person name="Lalanne C."/>
            <person name="Gautier V."/>
            <person name="Ament-velasquez S.L."/>
            <person name="Kruys A."/>
            <person name="Hutchinson M.I."/>
            <person name="Powell A.J."/>
            <person name="Barry K."/>
            <person name="Miller A.N."/>
            <person name="Grigoriev I.V."/>
            <person name="Debuchy R."/>
            <person name="Gladieux P."/>
            <person name="Thoren M.H."/>
            <person name="Johannesson H."/>
        </authorList>
    </citation>
    <scope>NUCLEOTIDE SEQUENCE</scope>
    <source>
        <strain evidence="2">SMH3391-2</strain>
    </source>
</reference>
<organism evidence="2 3">
    <name type="scientific">Bombardia bombarda</name>
    <dbReference type="NCBI Taxonomy" id="252184"/>
    <lineage>
        <taxon>Eukaryota</taxon>
        <taxon>Fungi</taxon>
        <taxon>Dikarya</taxon>
        <taxon>Ascomycota</taxon>
        <taxon>Pezizomycotina</taxon>
        <taxon>Sordariomycetes</taxon>
        <taxon>Sordariomycetidae</taxon>
        <taxon>Sordariales</taxon>
        <taxon>Lasiosphaeriaceae</taxon>
        <taxon>Bombardia</taxon>
    </lineage>
</organism>
<dbReference type="SUPFAM" id="SSF55144">
    <property type="entry name" value="LigT-like"/>
    <property type="match status" value="1"/>
</dbReference>
<dbReference type="GO" id="GO:0016874">
    <property type="term" value="F:ligase activity"/>
    <property type="evidence" value="ECO:0007669"/>
    <property type="project" value="UniProtKB-KW"/>
</dbReference>
<dbReference type="Pfam" id="PF08975">
    <property type="entry name" value="2H-phosphodiest"/>
    <property type="match status" value="1"/>
</dbReference>
<gene>
    <name evidence="2" type="ORF">B0T17DRAFT_530888</name>
</gene>
<sequence>MLPPSSWHMTIFDGVCDLVRPSAGGVWPADLPADVSLSECTAHFAAKLSSPSFSLRPEEQPPYKMRVVGFKPLGTAIMVRVEEGEKGEGVGLRGLRDRLAEKLGVRRPGHEGYVLHVSLGYLLRWLSEEEEGAVMGLLMEHFGRWGEDGVMGKGREFELGRGEFCRFEDMMAFERLCYLGEGEEGRKGVD</sequence>
<feature type="domain" description="DUF1868" evidence="1">
    <location>
        <begin position="1"/>
        <end position="73"/>
    </location>
</feature>
<protein>
    <submittedName>
        <fullName evidence="2">RNA ligase/cyclic nucleotide phosphodiesterase</fullName>
    </submittedName>
</protein>
<accession>A0AA39WZX1</accession>
<keyword evidence="2" id="KW-0436">Ligase</keyword>
<dbReference type="Proteomes" id="UP001174934">
    <property type="component" value="Unassembled WGS sequence"/>
</dbReference>
<dbReference type="AlphaFoldDB" id="A0AA39WZX1"/>
<keyword evidence="3" id="KW-1185">Reference proteome</keyword>
<dbReference type="EMBL" id="JAULSR010000003">
    <property type="protein sequence ID" value="KAK0624719.1"/>
    <property type="molecule type" value="Genomic_DNA"/>
</dbReference>
<evidence type="ECO:0000313" key="2">
    <source>
        <dbReference type="EMBL" id="KAK0624719.1"/>
    </source>
</evidence>